<dbReference type="OMA" id="PIIQFIR"/>
<sequence>MALLPEFDPADVGAGRGLIDRLTADAAALLRDVLAEILRRNSHTEYLGRFLDRASPGASAADLRDAFKERVPVSAYEDIEPYVRRVASGEPSSILCSEPITHLLTSSGTSGGQLKLFPSTAEKLDQRLFYNGVQALLRKMHLHPDQGDRRGKGMYLMFIFPGSLTSSGLPIMASSSAYYHTSQFREHDIGGFGRCTSPIEAVLCPDGRQSMYCQLLCGLLDRGVVDHVGGTFANAFIRGIQFLEDNWEEMCSNIRTGRLSDWITHAPLRDAVAARHLRGPDPALADEIASECARKPWDGIVRRLWPGARYILAIVTGSMSQYIPVLESYGAGLPLVSPMYVCTECAAGINLNPLDIPSAVSYALLPNIAYFEFAEVTHGDDEKVQAGTGLYDNLGELKLVDLVDVKIGRRYELIVTTFAGLYRYRVGDLLTVSGFYNATPLFRFTGRCGVVLKIDFESISEEDLLKAISQAYELHLRPLGYMLGGSTAYADISTLPGHYILFWELATAEGNHVATDIDRAVMENCCLAVENCFDQMYRKSRRRGSITALEIRRHIGQSVQDSNGYSIRTSAAGVGGEGVRKAEALGLLLGALIAKELGWRDIKFLTDCKTLAIAVEVKNIISDPGIGASDPLLQISFLLLLILKL</sequence>
<dbReference type="Pfam" id="PF23572">
    <property type="entry name" value="GH3_C"/>
    <property type="match status" value="1"/>
</dbReference>
<dbReference type="EMBL" id="KD283523">
    <property type="protein sequence ID" value="EMS45660.1"/>
    <property type="molecule type" value="Genomic_DNA"/>
</dbReference>
<dbReference type="GO" id="GO:0005737">
    <property type="term" value="C:cytoplasm"/>
    <property type="evidence" value="ECO:0007669"/>
    <property type="project" value="TreeGrafter"/>
</dbReference>
<dbReference type="Pfam" id="PF03321">
    <property type="entry name" value="GH3"/>
    <property type="match status" value="1"/>
</dbReference>
<gene>
    <name evidence="5" type="ORF">TRIUR3_29900</name>
</gene>
<dbReference type="Pfam" id="PF23571">
    <property type="entry name" value="GH3_M"/>
    <property type="match status" value="1"/>
</dbReference>
<feature type="domain" description="GH3 C-terminal" evidence="4">
    <location>
        <begin position="462"/>
        <end position="552"/>
    </location>
</feature>
<comment type="similarity">
    <text evidence="1">Belongs to the IAA-amido conjugating enzyme family.</text>
</comment>
<dbReference type="PANTHER" id="PTHR31901:SF14">
    <property type="entry name" value="INDOLE-3-ACETIC ACID-AMIDO SYNTHETASE GH3.7-RELATED"/>
    <property type="match status" value="1"/>
</dbReference>
<organism evidence="5">
    <name type="scientific">Triticum urartu</name>
    <name type="common">Red wild einkorn</name>
    <name type="synonym">Crithodium urartu</name>
    <dbReference type="NCBI Taxonomy" id="4572"/>
    <lineage>
        <taxon>Eukaryota</taxon>
        <taxon>Viridiplantae</taxon>
        <taxon>Streptophyta</taxon>
        <taxon>Embryophyta</taxon>
        <taxon>Tracheophyta</taxon>
        <taxon>Spermatophyta</taxon>
        <taxon>Magnoliopsida</taxon>
        <taxon>Liliopsida</taxon>
        <taxon>Poales</taxon>
        <taxon>Poaceae</taxon>
        <taxon>BOP clade</taxon>
        <taxon>Pooideae</taxon>
        <taxon>Triticodae</taxon>
        <taxon>Triticeae</taxon>
        <taxon>Triticinae</taxon>
        <taxon>Triticum</taxon>
    </lineage>
</organism>
<evidence type="ECO:0008006" key="6">
    <source>
        <dbReference type="Google" id="ProtNLM"/>
    </source>
</evidence>
<accession>M7Z019</accession>
<dbReference type="GO" id="GO:0016881">
    <property type="term" value="F:acid-amino acid ligase activity"/>
    <property type="evidence" value="ECO:0007669"/>
    <property type="project" value="TreeGrafter"/>
</dbReference>
<dbReference type="InterPro" id="IPR055378">
    <property type="entry name" value="GH3_C"/>
</dbReference>
<reference evidence="5" key="1">
    <citation type="journal article" date="2013" name="Nature">
        <title>Draft genome of the wheat A-genome progenitor Triticum urartu.</title>
        <authorList>
            <person name="Ling H.Q."/>
            <person name="Zhao S."/>
            <person name="Liu D."/>
            <person name="Wang J."/>
            <person name="Sun H."/>
            <person name="Zhang C."/>
            <person name="Fan H."/>
            <person name="Li D."/>
            <person name="Dong L."/>
            <person name="Tao Y."/>
            <person name="Gao C."/>
            <person name="Wu H."/>
            <person name="Li Y."/>
            <person name="Cui Y."/>
            <person name="Guo X."/>
            <person name="Zheng S."/>
            <person name="Wang B."/>
            <person name="Yu K."/>
            <person name="Liang Q."/>
            <person name="Yang W."/>
            <person name="Lou X."/>
            <person name="Chen J."/>
            <person name="Feng M."/>
            <person name="Jian J."/>
            <person name="Zhang X."/>
            <person name="Luo G."/>
            <person name="Jiang Y."/>
            <person name="Liu J."/>
            <person name="Wang Z."/>
            <person name="Sha Y."/>
            <person name="Zhang B."/>
            <person name="Wu H."/>
            <person name="Tang D."/>
            <person name="Shen Q."/>
            <person name="Xue P."/>
            <person name="Zou S."/>
            <person name="Wang X."/>
            <person name="Liu X."/>
            <person name="Wang F."/>
            <person name="Yang Y."/>
            <person name="An X."/>
            <person name="Dong Z."/>
            <person name="Zhang K."/>
            <person name="Zhang X."/>
            <person name="Luo M.C."/>
            <person name="Dvorak J."/>
            <person name="Tong Y."/>
            <person name="Wang J."/>
            <person name="Yang H."/>
            <person name="Li Z."/>
            <person name="Wang D."/>
            <person name="Zhang A."/>
            <person name="Wang J."/>
        </authorList>
    </citation>
    <scope>NUCLEOTIDE SEQUENCE</scope>
</reference>
<name>M7Z019_TRIUA</name>
<evidence type="ECO:0000256" key="1">
    <source>
        <dbReference type="ARBA" id="ARBA00008068"/>
    </source>
</evidence>
<evidence type="ECO:0000256" key="2">
    <source>
        <dbReference type="ARBA" id="ARBA00022598"/>
    </source>
</evidence>
<proteinExistence type="inferred from homology"/>
<dbReference type="PANTHER" id="PTHR31901">
    <property type="entry name" value="GH3 DOMAIN-CONTAINING PROTEIN"/>
    <property type="match status" value="1"/>
</dbReference>
<evidence type="ECO:0000259" key="3">
    <source>
        <dbReference type="Pfam" id="PF23571"/>
    </source>
</evidence>
<keyword evidence="2" id="KW-0436">Ligase</keyword>
<dbReference type="InterPro" id="IPR055377">
    <property type="entry name" value="GH3_M"/>
</dbReference>
<dbReference type="AlphaFoldDB" id="M7Z019"/>
<feature type="domain" description="GH3 middle" evidence="3">
    <location>
        <begin position="362"/>
        <end position="447"/>
    </location>
</feature>
<dbReference type="InterPro" id="IPR004993">
    <property type="entry name" value="GH3"/>
</dbReference>
<evidence type="ECO:0000313" key="5">
    <source>
        <dbReference type="EMBL" id="EMS45660.1"/>
    </source>
</evidence>
<evidence type="ECO:0000259" key="4">
    <source>
        <dbReference type="Pfam" id="PF23572"/>
    </source>
</evidence>
<dbReference type="eggNOG" id="ENOG502QPMU">
    <property type="taxonomic scope" value="Eukaryota"/>
</dbReference>
<protein>
    <recommendedName>
        <fullName evidence="6">Indole-3-acetic acid-amido synthetase GH3.6</fullName>
    </recommendedName>
</protein>